<gene>
    <name evidence="1" type="ORF">KDM89_15920</name>
</gene>
<reference evidence="1" key="1">
    <citation type="submission" date="2021-04" db="EMBL/GenBank/DDBJ databases">
        <title>novel species isolated from subtropical streams in China.</title>
        <authorList>
            <person name="Lu H."/>
        </authorList>
    </citation>
    <scope>NUCLEOTIDE SEQUENCE</scope>
    <source>
        <strain evidence="1">LFS511W</strain>
    </source>
</reference>
<dbReference type="PANTHER" id="PTHR42194:SF1">
    <property type="entry name" value="UPF0276 PROTEIN HI_1600"/>
    <property type="match status" value="1"/>
</dbReference>
<dbReference type="EMBL" id="JAGSPN010000013">
    <property type="protein sequence ID" value="MBR7783633.1"/>
    <property type="molecule type" value="Genomic_DNA"/>
</dbReference>
<accession>A0A941DMP5</accession>
<dbReference type="RefSeq" id="WP_212688904.1">
    <property type="nucleotide sequence ID" value="NZ_JAGSPN010000013.1"/>
</dbReference>
<dbReference type="Pfam" id="PF05114">
    <property type="entry name" value="MbnB_TglH_ChrH"/>
    <property type="match status" value="1"/>
</dbReference>
<dbReference type="NCBIfam" id="NF003818">
    <property type="entry name" value="PRK05409.1"/>
    <property type="match status" value="1"/>
</dbReference>
<dbReference type="InterPro" id="IPR036237">
    <property type="entry name" value="Xyl_isomerase-like_sf"/>
</dbReference>
<dbReference type="SUPFAM" id="SSF51658">
    <property type="entry name" value="Xylose isomerase-like"/>
    <property type="match status" value="1"/>
</dbReference>
<name>A0A941DMP5_9BURK</name>
<comment type="caution">
    <text evidence="1">The sequence shown here is derived from an EMBL/GenBank/DDBJ whole genome shotgun (WGS) entry which is preliminary data.</text>
</comment>
<dbReference type="Proteomes" id="UP000680067">
    <property type="component" value="Unassembled WGS sequence"/>
</dbReference>
<organism evidence="1 2">
    <name type="scientific">Undibacterium luofuense</name>
    <dbReference type="NCBI Taxonomy" id="2828733"/>
    <lineage>
        <taxon>Bacteria</taxon>
        <taxon>Pseudomonadati</taxon>
        <taxon>Pseudomonadota</taxon>
        <taxon>Betaproteobacteria</taxon>
        <taxon>Burkholderiales</taxon>
        <taxon>Oxalobacteraceae</taxon>
        <taxon>Undibacterium</taxon>
    </lineage>
</organism>
<dbReference type="Gene3D" id="3.20.20.150">
    <property type="entry name" value="Divalent-metal-dependent TIM barrel enzymes"/>
    <property type="match status" value="1"/>
</dbReference>
<keyword evidence="2" id="KW-1185">Reference proteome</keyword>
<sequence>MIGVGYRKEMLDWDAAAIAASFFEVAPENWIRKDRNPLYRLIESGRPVYLHGVSLNLAGTAPLDQTFLREIRALIEDIGAPVYSDHLSATGDSGHLYDLFPVPFTLQEARRVADRVRAVQDVLGRQMAVENITWYTNTGDLPEVEFVAEVLRLADCRLLLDLNNIAVNDKNHRTGTPQDFIAQLDLQRVAYIHVAGHEFDQRFGLYMDTHSQPVEAPVQRLARELNQQNGIPVLLEWDNDVPDLNTLNKELQCLQSSIAI</sequence>
<dbReference type="PANTHER" id="PTHR42194">
    <property type="entry name" value="UPF0276 PROTEIN HI_1600"/>
    <property type="match status" value="1"/>
</dbReference>
<dbReference type="InterPro" id="IPR007801">
    <property type="entry name" value="MbnB/TglH/ChrH"/>
</dbReference>
<dbReference type="AlphaFoldDB" id="A0A941DMP5"/>
<evidence type="ECO:0000313" key="2">
    <source>
        <dbReference type="Proteomes" id="UP000680067"/>
    </source>
</evidence>
<evidence type="ECO:0000313" key="1">
    <source>
        <dbReference type="EMBL" id="MBR7783633.1"/>
    </source>
</evidence>
<protein>
    <submittedName>
        <fullName evidence="1">DUF692 domain-containing protein</fullName>
    </submittedName>
</protein>
<proteinExistence type="predicted"/>